<gene>
    <name evidence="1" type="primary">Acey_s0796.g2399</name>
    <name evidence="1" type="ORF">Y032_0796g2399</name>
</gene>
<keyword evidence="2" id="KW-1185">Reference proteome</keyword>
<proteinExistence type="predicted"/>
<dbReference type="Proteomes" id="UP000024635">
    <property type="component" value="Unassembled WGS sequence"/>
</dbReference>
<protein>
    <submittedName>
        <fullName evidence="1">Uncharacterized protein</fullName>
    </submittedName>
</protein>
<evidence type="ECO:0000313" key="1">
    <source>
        <dbReference type="EMBL" id="EYC37390.1"/>
    </source>
</evidence>
<evidence type="ECO:0000313" key="2">
    <source>
        <dbReference type="Proteomes" id="UP000024635"/>
    </source>
</evidence>
<organism evidence="1 2">
    <name type="scientific">Ancylostoma ceylanicum</name>
    <dbReference type="NCBI Taxonomy" id="53326"/>
    <lineage>
        <taxon>Eukaryota</taxon>
        <taxon>Metazoa</taxon>
        <taxon>Ecdysozoa</taxon>
        <taxon>Nematoda</taxon>
        <taxon>Chromadorea</taxon>
        <taxon>Rhabditida</taxon>
        <taxon>Rhabditina</taxon>
        <taxon>Rhabditomorpha</taxon>
        <taxon>Strongyloidea</taxon>
        <taxon>Ancylostomatidae</taxon>
        <taxon>Ancylostomatinae</taxon>
        <taxon>Ancylostoma</taxon>
    </lineage>
</organism>
<dbReference type="EMBL" id="JARK01000396">
    <property type="protein sequence ID" value="EYC37390.1"/>
    <property type="molecule type" value="Genomic_DNA"/>
</dbReference>
<dbReference type="OrthoDB" id="10060112at2759"/>
<name>A0A016WCM6_9BILA</name>
<accession>A0A016WCM6</accession>
<reference evidence="2" key="1">
    <citation type="journal article" date="2015" name="Nat. Genet.">
        <title>The genome and transcriptome of the zoonotic hookworm Ancylostoma ceylanicum identify infection-specific gene families.</title>
        <authorList>
            <person name="Schwarz E.M."/>
            <person name="Hu Y."/>
            <person name="Antoshechkin I."/>
            <person name="Miller M.M."/>
            <person name="Sternberg P.W."/>
            <person name="Aroian R.V."/>
        </authorList>
    </citation>
    <scope>NUCLEOTIDE SEQUENCE</scope>
    <source>
        <strain evidence="2">HY135</strain>
    </source>
</reference>
<sequence>MNSCLSSIAAAFLKTSVTPALTQYLSTNVNNDEAIHALLELLRVHHSEVHTFGLREDDLRELLLTTLACNIFQFDGKFYKQKRGLAMGLRISSLLAVIWIT</sequence>
<comment type="caution">
    <text evidence="1">The sequence shown here is derived from an EMBL/GenBank/DDBJ whole genome shotgun (WGS) entry which is preliminary data.</text>
</comment>
<dbReference type="AlphaFoldDB" id="A0A016WCM6"/>